<evidence type="ECO:0000313" key="2">
    <source>
        <dbReference type="Proteomes" id="UP000015102"/>
    </source>
</evidence>
<dbReference type="EMBL" id="CAQQ02157846">
    <property type="status" value="NOT_ANNOTATED_CDS"/>
    <property type="molecule type" value="Genomic_DNA"/>
</dbReference>
<organism evidence="1 2">
    <name type="scientific">Megaselia scalaris</name>
    <name type="common">Humpbacked fly</name>
    <name type="synonym">Phora scalaris</name>
    <dbReference type="NCBI Taxonomy" id="36166"/>
    <lineage>
        <taxon>Eukaryota</taxon>
        <taxon>Metazoa</taxon>
        <taxon>Ecdysozoa</taxon>
        <taxon>Arthropoda</taxon>
        <taxon>Hexapoda</taxon>
        <taxon>Insecta</taxon>
        <taxon>Pterygota</taxon>
        <taxon>Neoptera</taxon>
        <taxon>Endopterygota</taxon>
        <taxon>Diptera</taxon>
        <taxon>Brachycera</taxon>
        <taxon>Muscomorpha</taxon>
        <taxon>Platypezoidea</taxon>
        <taxon>Phoridae</taxon>
        <taxon>Megaseliini</taxon>
        <taxon>Megaselia</taxon>
    </lineage>
</organism>
<reference evidence="1" key="2">
    <citation type="submission" date="2015-06" db="UniProtKB">
        <authorList>
            <consortium name="EnsemblMetazoa"/>
        </authorList>
    </citation>
    <scope>IDENTIFICATION</scope>
</reference>
<protein>
    <submittedName>
        <fullName evidence="1">Uncharacterized protein</fullName>
    </submittedName>
</protein>
<name>T1GLI9_MEGSC</name>
<dbReference type="AlphaFoldDB" id="T1GLI9"/>
<proteinExistence type="predicted"/>
<sequence>MFDNKRWKTKLKVVPTGFRSSAGMLSLPMPLLFLSLWICLSTSVLDGGAHHLGVVRGDVDTPTFLFQLRISILIQVDVLNSKGFPTLTIPFNFLIKFFPCLSKVSIYCSRILKWKARVMIFLLLNHFLPLLTSNPSFSHGSKSLYFSALSLNLLPPRINSTSLRSLVKMLNSGPIQTYNILIVLTFLGFQLIRNKSRCKSPPNTNYQQCLKKNVIIPIVKFQTRQVQWHPSPQSLPTITKSPDIICLSVHLLNTLIGDSTLLPNIFKLSSTGVTEAFLASSSSISAHSISKCPGNQQSLSELTLLSSFSDSSHVSTTPEDILKMHAMPPDYQYGSLCYSYLRRLYIAL</sequence>
<reference evidence="2" key="1">
    <citation type="submission" date="2013-02" db="EMBL/GenBank/DDBJ databases">
        <authorList>
            <person name="Hughes D."/>
        </authorList>
    </citation>
    <scope>NUCLEOTIDE SEQUENCE</scope>
    <source>
        <strain>Durham</strain>
        <strain evidence="2">NC isolate 2 -- Noor lab</strain>
    </source>
</reference>
<keyword evidence="2" id="KW-1185">Reference proteome</keyword>
<dbReference type="Proteomes" id="UP000015102">
    <property type="component" value="Unassembled WGS sequence"/>
</dbReference>
<dbReference type="HOGENOM" id="CLU_797629_0_0_1"/>
<accession>T1GLI9</accession>
<dbReference type="EMBL" id="CAQQ02157845">
    <property type="status" value="NOT_ANNOTATED_CDS"/>
    <property type="molecule type" value="Genomic_DNA"/>
</dbReference>
<evidence type="ECO:0000313" key="1">
    <source>
        <dbReference type="EnsemblMetazoa" id="MESCA004393-PA"/>
    </source>
</evidence>
<dbReference type="EnsemblMetazoa" id="MESCA004393-RA">
    <property type="protein sequence ID" value="MESCA004393-PA"/>
    <property type="gene ID" value="MESCA004393"/>
</dbReference>